<dbReference type="SUPFAM" id="SSF51230">
    <property type="entry name" value="Single hybrid motif"/>
    <property type="match status" value="1"/>
</dbReference>
<organism evidence="6 7">
    <name type="scientific">Clostridium botulinum B2 450</name>
    <dbReference type="NCBI Taxonomy" id="1379739"/>
    <lineage>
        <taxon>Bacteria</taxon>
        <taxon>Bacillati</taxon>
        <taxon>Bacillota</taxon>
        <taxon>Clostridia</taxon>
        <taxon>Eubacteriales</taxon>
        <taxon>Clostridiaceae</taxon>
        <taxon>Clostridium</taxon>
    </lineage>
</organism>
<dbReference type="GO" id="GO:0005960">
    <property type="term" value="C:glycine cleavage complex"/>
    <property type="evidence" value="ECO:0007669"/>
    <property type="project" value="InterPro"/>
</dbReference>
<dbReference type="HOGENOM" id="CLU_097408_2_2_9"/>
<dbReference type="InterPro" id="IPR017453">
    <property type="entry name" value="GCV_H_sub"/>
</dbReference>
<dbReference type="InterPro" id="IPR033753">
    <property type="entry name" value="GCV_H/Fam206"/>
</dbReference>
<dbReference type="Gene3D" id="2.40.50.100">
    <property type="match status" value="1"/>
</dbReference>
<dbReference type="NCBIfam" id="TIGR00527">
    <property type="entry name" value="gcvH"/>
    <property type="match status" value="1"/>
</dbReference>
<evidence type="ECO:0000259" key="5">
    <source>
        <dbReference type="PROSITE" id="PS50968"/>
    </source>
</evidence>
<dbReference type="PATRIC" id="fig|1379739.3.peg.1046"/>
<dbReference type="InterPro" id="IPR002930">
    <property type="entry name" value="GCV_H"/>
</dbReference>
<dbReference type="PANTHER" id="PTHR11715:SF3">
    <property type="entry name" value="GLYCINE CLEAVAGE SYSTEM H PROTEIN-RELATED"/>
    <property type="match status" value="1"/>
</dbReference>
<dbReference type="AlphaFoldDB" id="A0A0D1AHS6"/>
<dbReference type="InterPro" id="IPR003016">
    <property type="entry name" value="2-oxoA_DH_lipoyl-BS"/>
</dbReference>
<dbReference type="GO" id="GO:0019464">
    <property type="term" value="P:glycine decarboxylation via glycine cleavage system"/>
    <property type="evidence" value="ECO:0007669"/>
    <property type="project" value="UniProtKB-UniRule"/>
</dbReference>
<sequence>MKVLNNLLYTGDHEWVRVEDNKAYIGISDCAQRMLSDIVFVELPEVDDEIAKGETFSTIESVKAASDSYMPVSGTIVEINEELEDNPAALNEDPYGSWIAVVEMSDKSELEELIKPEVYEKICEELDKEA</sequence>
<keyword evidence="2 3" id="KW-0450">Lipoyl</keyword>
<dbReference type="RefSeq" id="WP_043031499.1">
    <property type="nucleotide sequence ID" value="NZ_JXSU01000007.1"/>
</dbReference>
<feature type="modified residue" description="N6-lipoyllysine" evidence="3 4">
    <location>
        <position position="63"/>
    </location>
</feature>
<dbReference type="OrthoDB" id="9796712at2"/>
<dbReference type="CDD" id="cd06848">
    <property type="entry name" value="GCS_H"/>
    <property type="match status" value="1"/>
</dbReference>
<comment type="similarity">
    <text evidence="1 3">Belongs to the GcvH family.</text>
</comment>
<proteinExistence type="inferred from homology"/>
<accession>A0A0D1AHS6</accession>
<reference evidence="6 7" key="1">
    <citation type="submission" date="2014-06" db="EMBL/GenBank/DDBJ databases">
        <title>Genome characterization of distinct group I Clostridium botulinum lineages.</title>
        <authorList>
            <person name="Giordani F."/>
            <person name="Anselmo A."/>
            <person name="Fillo S."/>
            <person name="Palozzi A.M."/>
            <person name="Fortunato A."/>
            <person name="Gentile B."/>
            <person name="Ciammaruconi A."/>
            <person name="Anniballi F."/>
            <person name="De Medici D."/>
            <person name="Lista F."/>
        </authorList>
    </citation>
    <scope>NUCLEOTIDE SEQUENCE [LARGE SCALE GENOMIC DNA]</scope>
    <source>
        <strain evidence="6 7">B2 450</strain>
    </source>
</reference>
<dbReference type="GO" id="GO:0005737">
    <property type="term" value="C:cytoplasm"/>
    <property type="evidence" value="ECO:0007669"/>
    <property type="project" value="TreeGrafter"/>
</dbReference>
<evidence type="ECO:0000256" key="2">
    <source>
        <dbReference type="ARBA" id="ARBA00022823"/>
    </source>
</evidence>
<dbReference type="HAMAP" id="MF_00272">
    <property type="entry name" value="GcvH"/>
    <property type="match status" value="1"/>
</dbReference>
<dbReference type="InterPro" id="IPR011053">
    <property type="entry name" value="Single_hybrid_motif"/>
</dbReference>
<comment type="caution">
    <text evidence="6">The sequence shown here is derived from an EMBL/GenBank/DDBJ whole genome shotgun (WGS) entry which is preliminary data.</text>
</comment>
<dbReference type="GO" id="GO:0009249">
    <property type="term" value="P:protein lipoylation"/>
    <property type="evidence" value="ECO:0007669"/>
    <property type="project" value="TreeGrafter"/>
</dbReference>
<evidence type="ECO:0000313" key="7">
    <source>
        <dbReference type="Proteomes" id="UP000032250"/>
    </source>
</evidence>
<dbReference type="PROSITE" id="PS50968">
    <property type="entry name" value="BIOTINYL_LIPOYL"/>
    <property type="match status" value="1"/>
</dbReference>
<dbReference type="Proteomes" id="UP000032250">
    <property type="component" value="Unassembled WGS sequence"/>
</dbReference>
<dbReference type="Pfam" id="PF01597">
    <property type="entry name" value="GCV_H"/>
    <property type="match status" value="1"/>
</dbReference>
<dbReference type="InterPro" id="IPR000089">
    <property type="entry name" value="Biotin_lipoyl"/>
</dbReference>
<feature type="domain" description="Lipoyl-binding" evidence="5">
    <location>
        <begin position="22"/>
        <end position="103"/>
    </location>
</feature>
<gene>
    <name evidence="3" type="primary">gcvH</name>
    <name evidence="6" type="ORF">N495_03655</name>
</gene>
<dbReference type="NCBIfam" id="NF002270">
    <property type="entry name" value="PRK01202.1"/>
    <property type="match status" value="1"/>
</dbReference>
<evidence type="ECO:0000256" key="3">
    <source>
        <dbReference type="HAMAP-Rule" id="MF_00272"/>
    </source>
</evidence>
<name>A0A0D1AHS6_CLOBO</name>
<evidence type="ECO:0000313" key="6">
    <source>
        <dbReference type="EMBL" id="KIS22714.1"/>
    </source>
</evidence>
<dbReference type="PROSITE" id="PS00189">
    <property type="entry name" value="LIPOYL"/>
    <property type="match status" value="1"/>
</dbReference>
<dbReference type="PANTHER" id="PTHR11715">
    <property type="entry name" value="GLYCINE CLEAVAGE SYSTEM H PROTEIN"/>
    <property type="match status" value="1"/>
</dbReference>
<comment type="cofactor">
    <cofactor evidence="3">
        <name>(R)-lipoate</name>
        <dbReference type="ChEBI" id="CHEBI:83088"/>
    </cofactor>
    <text evidence="3">Binds 1 lipoyl cofactor covalently.</text>
</comment>
<comment type="subunit">
    <text evidence="3">The glycine cleavage system is composed of four proteins: P, T, L and H.</text>
</comment>
<evidence type="ECO:0000256" key="1">
    <source>
        <dbReference type="ARBA" id="ARBA00009249"/>
    </source>
</evidence>
<dbReference type="EMBL" id="JXSU01000007">
    <property type="protein sequence ID" value="KIS22714.1"/>
    <property type="molecule type" value="Genomic_DNA"/>
</dbReference>
<evidence type="ECO:0000256" key="4">
    <source>
        <dbReference type="PIRSR" id="PIRSR617453-50"/>
    </source>
</evidence>
<protein>
    <recommendedName>
        <fullName evidence="3">Glycine cleavage system H protein</fullName>
    </recommendedName>
</protein>
<comment type="function">
    <text evidence="3">The glycine cleavage system catalyzes the degradation of glycine. The H protein shuttles the methylamine group of glycine from the P protein to the T protein.</text>
</comment>